<feature type="compositionally biased region" description="Polar residues" evidence="1">
    <location>
        <begin position="413"/>
        <end position="427"/>
    </location>
</feature>
<feature type="region of interest" description="Disordered" evidence="1">
    <location>
        <begin position="82"/>
        <end position="166"/>
    </location>
</feature>
<accession>A0ABD1IQH4</accession>
<feature type="region of interest" description="Disordered" evidence="1">
    <location>
        <begin position="642"/>
        <end position="677"/>
    </location>
</feature>
<feature type="compositionally biased region" description="Polar residues" evidence="1">
    <location>
        <begin position="892"/>
        <end position="903"/>
    </location>
</feature>
<feature type="region of interest" description="Disordered" evidence="1">
    <location>
        <begin position="1481"/>
        <end position="1512"/>
    </location>
</feature>
<feature type="compositionally biased region" description="Polar residues" evidence="1">
    <location>
        <begin position="1560"/>
        <end position="1575"/>
    </location>
</feature>
<feature type="compositionally biased region" description="Polar residues" evidence="1">
    <location>
        <begin position="366"/>
        <end position="379"/>
    </location>
</feature>
<reference evidence="3 4" key="1">
    <citation type="submission" date="2024-09" db="EMBL/GenBank/DDBJ databases">
        <title>A chromosome-level genome assembly of Gray's grenadier anchovy, Coilia grayii.</title>
        <authorList>
            <person name="Fu Z."/>
        </authorList>
    </citation>
    <scope>NUCLEOTIDE SEQUENCE [LARGE SCALE GENOMIC DNA]</scope>
    <source>
        <strain evidence="3">G4</strain>
        <tissue evidence="3">Muscle</tissue>
    </source>
</reference>
<evidence type="ECO:0000256" key="1">
    <source>
        <dbReference type="SAM" id="MobiDB-lite"/>
    </source>
</evidence>
<feature type="compositionally biased region" description="Basic and acidic residues" evidence="1">
    <location>
        <begin position="2217"/>
        <end position="2227"/>
    </location>
</feature>
<feature type="compositionally biased region" description="Acidic residues" evidence="1">
    <location>
        <begin position="263"/>
        <end position="275"/>
    </location>
</feature>
<organism evidence="3 4">
    <name type="scientific">Coilia grayii</name>
    <name type="common">Gray's grenadier anchovy</name>
    <dbReference type="NCBI Taxonomy" id="363190"/>
    <lineage>
        <taxon>Eukaryota</taxon>
        <taxon>Metazoa</taxon>
        <taxon>Chordata</taxon>
        <taxon>Craniata</taxon>
        <taxon>Vertebrata</taxon>
        <taxon>Euteleostomi</taxon>
        <taxon>Actinopterygii</taxon>
        <taxon>Neopterygii</taxon>
        <taxon>Teleostei</taxon>
        <taxon>Clupei</taxon>
        <taxon>Clupeiformes</taxon>
        <taxon>Clupeoidei</taxon>
        <taxon>Engraulidae</taxon>
        <taxon>Coilinae</taxon>
        <taxon>Coilia</taxon>
    </lineage>
</organism>
<feature type="compositionally biased region" description="Polar residues" evidence="1">
    <location>
        <begin position="1122"/>
        <end position="1137"/>
    </location>
</feature>
<feature type="compositionally biased region" description="Polar residues" evidence="1">
    <location>
        <begin position="2577"/>
        <end position="2586"/>
    </location>
</feature>
<sequence length="2799" mass="303726">MESWVLEGDSYSFLSGAPQPFNLQNRDGPNRVEIFDITRIPSERNVISETTCLCDIFGDDGETQSLSSSPASTSVLKRAVDEVTPLEKDTNNSSGSYHTANNSEQSSDAGDKWKDCEDAAPCTLKTDPKSSGSVAAPSDGLHSNKPSKAAERLESDSAPENTGLFSKSQHVNSFSLTEAFPINEPSDSSIYSRAGGLLSDREIAPPSLQFRNTASSPDHRDSLLSRSKTHSPGLLHPFNASQSQRSGKSSPQSTQSTPTCFSETEDDFSTQDDCENVDSSFSRKNICPIPIFSIIPQFRDTPLFFSKKENTTNSPKLNRVNQVPVYPIIPHLPGNLIDSLHERDDEDFVIQNKTPKSPTDRPLEGQTETTLLSGPQEASSSLEVLTASVSGKSITPLSSEEELEVNHIETGHTIPSDQLRGSTSSSPEIPYSPVPEAARSPQSQVVTNLPKSESLPNLPSPEPEIVEDSPEPSVLTESFSPKTRAVLSSPELNTASNISSETASVTNSPKLITSSAEPKVLASSPEVKKIPYHPTPEPTVVTNSPEPTISPTAYSVEPLEVTCSGTVPGPMGVNFSGPQLKDNFTEHTKTVNSPEPELANKLNSPEPTEFCDSSEPGLPANFSSPEPTNICHLAELERTSNFSSPECTITSDSPEPKTVVEYSSPQPTSPHFSISPHPTVVASSAEFERVTNLSELTFVANSPEPKGIHSSVKSTERAASSQSITVSPEPVVVASPPVPEVITKLPDHLVITNSEPIVVTITPEPGLTATAGISPVSSTPEPFTLIQSPEPRIIAVSPESAFKSTPAMFNPACPSPEIRITYSAEPRTTPSPAENVRMSSSPETRGMSGSPHSAHAASPLYSRRSALTPDMNTATPTNSRNPSPELTHRTPNRTPSPFRSITSPQITGVTYSIVSFDGRLVESPEMKGITCSVLQNEMKNMAQSPDCLSIRSPESSSLFTETRNTTPFSELKDICSSPELNTATPEPEPCVSECSLELWSPTSPCAIKDTASSPDVQNRNLSPEIAATNLSPFRSYSPGQQGKSSSPGKRYVGVSPHGFTNSPNSERCHLSPISAKRGTSPCPVVKDKEQQKSPLSFKSTSPRFEPDLKDESQKQEICFSGTGASPTQQYSHINQSPGPSPDSSRKYPTTWQADMDKVTETNSQKLTANENLSSSTLTHFETASKVEQHSCWEENERWNPEVSERQLVGSSVRAGQMGLSRRESPTVVRGDGSGEYERWPCQDREGCRDREEGEGEGEESQASEKGEGRSREAGYRGEQVELSFSARNRRGPASYSAAPTSRDPKLGIPTHSYSEWLVATRQQQSQIRAQALQQESKGGARRLKSVPRSHNNNNTVAGRLSTDHKSETSSMGSEFDEADSEVKWLTDLAFRSLSSPQVDYLDMYNSSHRSSTNASQPSTQESPGAPAWMSYADLRGSSQGECGDDVSRQPPYVPPPLGGLDPSRRFELGSYECVDVALESREEARKGKRTVPKRQIQLKRRDSSEPKITENADCALDSPSLVRRFKDTLVRQHSSPVSIEEDMTTDGLEADPADRKQRMQKSSSLDETSNKTKNASCLIKNVLSKKMQTESSTTIHSKEDLSSQEDKNKPLESPTPPPEKELLKANRVSPSQFSDNSFPPVNPPFRKEEQSSPKVAPKVPPKPLHYTLPPLPQDISIRPEPRDKHIVRKETPLDDPLEGKKTEKRHSGRGGKQVANGNPRDKRSRDSANVGVGNMGTTATRALGMPGGMINRGQECHARPENHKQHSGRTVFMSKTPEIMLKPGTPKERKQTLVKVPSSPGLERKVRDSEEKVLDEKHEGSDLDVDTEQMEEDECETDKIKKPIHVVRDVRRLVKNTYNLSFKAASPALSPHTSEPPNQEEVIPPKPAPMQIECKAISRKDNKEPSQENDKSARTSLTPVRQEATEMNQETGSPEIPQKTTEVNTPTADLPNKETDAVAMGTDTDTIEVASNQKEEVSTETSRHPKLGSLPKIPSKDREVSKLVFQPEGTAKGTSNPDTPPSPRLTATAGSHSVSMILKEKGMQADIGVCEIASESTSNPCKHINRIEVPLQTSCVDATPAETLKGERDAIRQSAASSPRPVMSPAKTEPRPGSSPKPQGQENHKQAMLPEEAREQPDVAALQVNSIRKEAASPMITRKSQPVSEVKPAGEGNAPTLQKTSKEIELPIQVRSISYDRPKPVLPTKPSCKQPLIEIKSISHDKSKADKPQPSVDHSQNAEERKAETGAHGEIMTKTAPPVHTNKLAVSARSSYRPPPSKMATVSSLTQKTAAFESLNNKQLHAATAPSVNKPQMLTVSTSKLPGQLGNSGAANVPCTTQQQAVPASSSGSVQTVEPLTVQAPSYTQQLAVKSSAKLVHTEHVHFYASDDPPSYDDRESFSPYLLPDLPPRRSNRYHPNSRPPPCSCSASCSSHPGHPRVSPHTRTPPMAPHSPGQSLPYPGAPPQAQVRPHQCRLDGQPLGYKPGSPKGPMMNPTQQPSAAMYQPLHHPPTCPGPLLQSCGDERQPPPGQHMDRRQAHHPPPPQQQQQQPPPPLPPPPPQQQMPGASGGPYSDHLHPSNIQHPSSIQPPIEPRPPYLCSPQDLASSYGPEYGPDGPGGGNVMYPDGAGGLGYGQGPRRVLLDPDTGKYFYIEVPMQPLRKMLFDPETGQYVEVLIPQQALSHSGLYPPPPPAAPYSSLHGPSMYAPQYLPYPVPTHPQAAHPPRNPEPPVPTTLHQTGMGYGNPGGQVPKSELQNQPPLDQGYLESMYYIPTGMNASPNTAPLDCYHKPSNLPNSGSRRP</sequence>
<feature type="compositionally biased region" description="Polar residues" evidence="1">
    <location>
        <begin position="1914"/>
        <end position="1947"/>
    </location>
</feature>
<feature type="compositionally biased region" description="Polar residues" evidence="1">
    <location>
        <begin position="870"/>
        <end position="884"/>
    </location>
</feature>
<feature type="compositionally biased region" description="Polar residues" evidence="1">
    <location>
        <begin position="91"/>
        <end position="108"/>
    </location>
</feature>
<evidence type="ECO:0000313" key="4">
    <source>
        <dbReference type="Proteomes" id="UP001591681"/>
    </source>
</evidence>
<dbReference type="EMBL" id="JBHFQA010000024">
    <property type="protein sequence ID" value="KAL2077242.1"/>
    <property type="molecule type" value="Genomic_DNA"/>
</dbReference>
<feature type="region of interest" description="Disordered" evidence="1">
    <location>
        <begin position="2384"/>
        <end position="2621"/>
    </location>
</feature>
<feature type="compositionally biased region" description="Basic and acidic residues" evidence="1">
    <location>
        <begin position="1262"/>
        <end position="1279"/>
    </location>
</feature>
<feature type="compositionally biased region" description="Basic and acidic residues" evidence="1">
    <location>
        <begin position="1802"/>
        <end position="1821"/>
    </location>
</feature>
<feature type="region of interest" description="Disordered" evidence="1">
    <location>
        <begin position="1193"/>
        <end position="1309"/>
    </location>
</feature>
<feature type="compositionally biased region" description="Polar residues" evidence="1">
    <location>
        <begin position="1406"/>
        <end position="1422"/>
    </location>
</feature>
<feature type="region of interest" description="Disordered" evidence="1">
    <location>
        <begin position="1322"/>
        <end position="1376"/>
    </location>
</feature>
<feature type="region of interest" description="Disordered" evidence="1">
    <location>
        <begin position="1027"/>
        <end position="1148"/>
    </location>
</feature>
<feature type="compositionally biased region" description="Polar residues" evidence="1">
    <location>
        <begin position="826"/>
        <end position="843"/>
    </location>
</feature>
<protein>
    <recommendedName>
        <fullName evidence="2">DUF4585 domain-containing protein</fullName>
    </recommendedName>
</protein>
<feature type="compositionally biased region" description="Acidic residues" evidence="1">
    <location>
        <begin position="1252"/>
        <end position="1261"/>
    </location>
</feature>
<feature type="compositionally biased region" description="Basic and acidic residues" evidence="1">
    <location>
        <begin position="1499"/>
        <end position="1510"/>
    </location>
</feature>
<dbReference type="PANTHER" id="PTHR33775:SF1">
    <property type="entry name" value="PROLINE-RICH BASIC PROTEIN 1"/>
    <property type="match status" value="1"/>
</dbReference>
<feature type="compositionally biased region" description="Basic and acidic residues" evidence="1">
    <location>
        <begin position="1677"/>
        <end position="1701"/>
    </location>
</feature>
<feature type="compositionally biased region" description="Basic and acidic residues" evidence="1">
    <location>
        <begin position="1896"/>
        <end position="1913"/>
    </location>
</feature>
<feature type="compositionally biased region" description="Low complexity" evidence="1">
    <location>
        <begin position="2424"/>
        <end position="2433"/>
    </location>
</feature>
<feature type="compositionally biased region" description="Basic and acidic residues" evidence="1">
    <location>
        <begin position="1754"/>
        <end position="1764"/>
    </location>
</feature>
<name>A0ABD1IQH4_9TELE</name>
<feature type="compositionally biased region" description="Low complexity" evidence="1">
    <location>
        <begin position="249"/>
        <end position="259"/>
    </location>
</feature>
<feature type="region of interest" description="Disordered" evidence="1">
    <location>
        <begin position="351"/>
        <end position="379"/>
    </location>
</feature>
<proteinExistence type="predicted"/>
<gene>
    <name evidence="3" type="ORF">ACEWY4_026746</name>
</gene>
<feature type="compositionally biased region" description="Polar residues" evidence="1">
    <location>
        <begin position="540"/>
        <end position="553"/>
    </location>
</feature>
<feature type="compositionally biased region" description="Polar residues" evidence="1">
    <location>
        <begin position="1092"/>
        <end position="1102"/>
    </location>
</feature>
<feature type="compositionally biased region" description="Acidic residues" evidence="1">
    <location>
        <begin position="1539"/>
        <end position="1551"/>
    </location>
</feature>
<feature type="compositionally biased region" description="Low complexity" evidence="1">
    <location>
        <begin position="448"/>
        <end position="457"/>
    </location>
</feature>
<feature type="compositionally biased region" description="Basic and acidic residues" evidence="1">
    <location>
        <begin position="1596"/>
        <end position="1610"/>
    </location>
</feature>
<feature type="compositionally biased region" description="Low complexity" evidence="1">
    <location>
        <begin position="1037"/>
        <end position="1049"/>
    </location>
</feature>
<feature type="compositionally biased region" description="Basic and acidic residues" evidence="1">
    <location>
        <begin position="1973"/>
        <end position="1983"/>
    </location>
</feature>
<dbReference type="Proteomes" id="UP001591681">
    <property type="component" value="Unassembled WGS sequence"/>
</dbReference>
<feature type="compositionally biased region" description="Basic and acidic residues" evidence="1">
    <location>
        <begin position="1193"/>
        <end position="1204"/>
    </location>
</feature>
<feature type="compositionally biased region" description="Polar residues" evidence="1">
    <location>
        <begin position="2790"/>
        <end position="2799"/>
    </location>
</feature>
<feature type="region of interest" description="Disordered" evidence="1">
    <location>
        <begin position="823"/>
        <end position="903"/>
    </location>
</feature>
<feature type="region of interest" description="Disordered" evidence="1">
    <location>
        <begin position="2778"/>
        <end position="2799"/>
    </location>
</feature>
<feature type="compositionally biased region" description="Polar residues" evidence="1">
    <location>
        <begin position="661"/>
        <end position="672"/>
    </location>
</feature>
<feature type="compositionally biased region" description="Basic and acidic residues" evidence="1">
    <location>
        <begin position="2236"/>
        <end position="2247"/>
    </location>
</feature>
<dbReference type="InterPro" id="IPR052303">
    <property type="entry name" value="CEFIP"/>
</dbReference>
<dbReference type="Pfam" id="PF15232">
    <property type="entry name" value="DUF4585"/>
    <property type="match status" value="1"/>
</dbReference>
<feature type="compositionally biased region" description="Polar residues" evidence="1">
    <location>
        <begin position="642"/>
        <end position="653"/>
    </location>
</feature>
<feature type="compositionally biased region" description="Acidic residues" evidence="1">
    <location>
        <begin position="1822"/>
        <end position="1836"/>
    </location>
</feature>
<feature type="compositionally biased region" description="Basic residues" evidence="1">
    <location>
        <begin position="1486"/>
        <end position="1498"/>
    </location>
</feature>
<evidence type="ECO:0000313" key="3">
    <source>
        <dbReference type="EMBL" id="KAL2077242.1"/>
    </source>
</evidence>
<dbReference type="InterPro" id="IPR027838">
    <property type="entry name" value="DUF4585"/>
</dbReference>
<comment type="caution">
    <text evidence="3">The sequence shown here is derived from an EMBL/GenBank/DDBJ whole genome shotgun (WGS) entry which is preliminary data.</text>
</comment>
<feature type="region of interest" description="Disordered" evidence="1">
    <location>
        <begin position="1531"/>
        <end position="1836"/>
    </location>
</feature>
<feature type="compositionally biased region" description="Basic and acidic residues" evidence="1">
    <location>
        <begin position="2520"/>
        <end position="2534"/>
    </location>
</feature>
<feature type="compositionally biased region" description="Polar residues" evidence="1">
    <location>
        <begin position="490"/>
        <end position="516"/>
    </location>
</feature>
<feature type="domain" description="DUF4585" evidence="2">
    <location>
        <begin position="2632"/>
        <end position="2703"/>
    </location>
</feature>
<keyword evidence="4" id="KW-1185">Reference proteome</keyword>
<evidence type="ECO:0000259" key="2">
    <source>
        <dbReference type="Pfam" id="PF15232"/>
    </source>
</evidence>
<feature type="region of interest" description="Disordered" evidence="1">
    <location>
        <begin position="206"/>
        <end position="275"/>
    </location>
</feature>
<feature type="compositionally biased region" description="Low complexity" evidence="1">
    <location>
        <begin position="850"/>
        <end position="859"/>
    </location>
</feature>
<dbReference type="PANTHER" id="PTHR33775">
    <property type="entry name" value="CARDIAC-ENRICHED FHL2-INTERACTING PROTEIN-RELATED"/>
    <property type="match status" value="1"/>
</dbReference>
<feature type="region of interest" description="Disordered" evidence="1">
    <location>
        <begin position="573"/>
        <end position="626"/>
    </location>
</feature>
<feature type="region of interest" description="Disordered" evidence="1">
    <location>
        <begin position="1406"/>
        <end position="1464"/>
    </location>
</feature>
<feature type="compositionally biased region" description="Basic and acidic residues" evidence="1">
    <location>
        <begin position="1235"/>
        <end position="1251"/>
    </location>
</feature>
<feature type="region of interest" description="Disordered" evidence="1">
    <location>
        <begin position="410"/>
        <end position="553"/>
    </location>
</feature>
<feature type="region of interest" description="Disordered" evidence="1">
    <location>
        <begin position="2080"/>
        <end position="2286"/>
    </location>
</feature>
<feature type="region of interest" description="Disordered" evidence="1">
    <location>
        <begin position="1862"/>
        <end position="2034"/>
    </location>
</feature>
<feature type="compositionally biased region" description="Polar residues" evidence="1">
    <location>
        <begin position="239"/>
        <end position="248"/>
    </location>
</feature>
<feature type="compositionally biased region" description="Pro residues" evidence="1">
    <location>
        <begin position="2538"/>
        <end position="2560"/>
    </location>
</feature>
<feature type="compositionally biased region" description="Polar residues" evidence="1">
    <location>
        <begin position="1628"/>
        <end position="1639"/>
    </location>
</feature>
<feature type="compositionally biased region" description="Basic and acidic residues" evidence="1">
    <location>
        <begin position="1104"/>
        <end position="1114"/>
    </location>
</feature>
<feature type="compositionally biased region" description="Low complexity" evidence="1">
    <location>
        <begin position="1322"/>
        <end position="1334"/>
    </location>
</feature>